<protein>
    <recommendedName>
        <fullName evidence="3">Carboxylic ester hydrolase</fullName>
        <ecNumber evidence="3">3.1.1.-</ecNumber>
    </recommendedName>
</protein>
<feature type="domain" description="Carboxylesterase type B" evidence="4">
    <location>
        <begin position="32"/>
        <end position="489"/>
    </location>
</feature>
<evidence type="ECO:0000256" key="1">
    <source>
        <dbReference type="ARBA" id="ARBA00005964"/>
    </source>
</evidence>
<dbReference type="EC" id="3.1.1.-" evidence="3"/>
<evidence type="ECO:0000259" key="4">
    <source>
        <dbReference type="Pfam" id="PF00135"/>
    </source>
</evidence>
<dbReference type="InterPro" id="IPR029058">
    <property type="entry name" value="AB_hydrolase_fold"/>
</dbReference>
<evidence type="ECO:0000256" key="2">
    <source>
        <dbReference type="ARBA" id="ARBA00022801"/>
    </source>
</evidence>
<dbReference type="ESTHER" id="9euro-w9xaw2">
    <property type="family name" value="Fungal_carboxylesterase_lipase"/>
</dbReference>
<dbReference type="GO" id="GO:0016787">
    <property type="term" value="F:hydrolase activity"/>
    <property type="evidence" value="ECO:0007669"/>
    <property type="project" value="UniProtKB-KW"/>
</dbReference>
<dbReference type="STRING" id="1182543.W9XAW2"/>
<dbReference type="PANTHER" id="PTHR43142">
    <property type="entry name" value="CARBOXYLIC ESTER HYDROLASE"/>
    <property type="match status" value="1"/>
</dbReference>
<organism evidence="5 6">
    <name type="scientific">Cladophialophora psammophila CBS 110553</name>
    <dbReference type="NCBI Taxonomy" id="1182543"/>
    <lineage>
        <taxon>Eukaryota</taxon>
        <taxon>Fungi</taxon>
        <taxon>Dikarya</taxon>
        <taxon>Ascomycota</taxon>
        <taxon>Pezizomycotina</taxon>
        <taxon>Eurotiomycetes</taxon>
        <taxon>Chaetothyriomycetidae</taxon>
        <taxon>Chaetothyriales</taxon>
        <taxon>Herpotrichiellaceae</taxon>
        <taxon>Cladophialophora</taxon>
    </lineage>
</organism>
<dbReference type="AlphaFoldDB" id="W9XAW2"/>
<dbReference type="PROSITE" id="PS00122">
    <property type="entry name" value="CARBOXYLESTERASE_B_1"/>
    <property type="match status" value="1"/>
</dbReference>
<dbReference type="PANTHER" id="PTHR43142:SF6">
    <property type="entry name" value="PUTATIVE (AFU_ORTHOLOGUE AFUA_7G01710)-RELATED"/>
    <property type="match status" value="1"/>
</dbReference>
<dbReference type="eggNOG" id="KOG4389">
    <property type="taxonomic scope" value="Eukaryota"/>
</dbReference>
<comment type="similarity">
    <text evidence="1 3">Belongs to the type-B carboxylesterase/lipase family.</text>
</comment>
<dbReference type="GeneID" id="19194278"/>
<dbReference type="InterPro" id="IPR002018">
    <property type="entry name" value="CarbesteraseB"/>
</dbReference>
<dbReference type="HOGENOM" id="CLU_006586_14_1_1"/>
<accession>W9XAW2</accession>
<gene>
    <name evidence="5" type="ORF">A1O5_09582</name>
</gene>
<comment type="caution">
    <text evidence="5">The sequence shown here is derived from an EMBL/GenBank/DDBJ whole genome shotgun (WGS) entry which is preliminary data.</text>
</comment>
<keyword evidence="2 3" id="KW-0378">Hydrolase</keyword>
<dbReference type="Proteomes" id="UP000019471">
    <property type="component" value="Unassembled WGS sequence"/>
</dbReference>
<keyword evidence="6" id="KW-1185">Reference proteome</keyword>
<reference evidence="5 6" key="1">
    <citation type="submission" date="2013-03" db="EMBL/GenBank/DDBJ databases">
        <title>The Genome Sequence of Cladophialophora psammophila CBS 110553.</title>
        <authorList>
            <consortium name="The Broad Institute Genomics Platform"/>
            <person name="Cuomo C."/>
            <person name="de Hoog S."/>
            <person name="Gorbushina A."/>
            <person name="Walker B."/>
            <person name="Young S.K."/>
            <person name="Zeng Q."/>
            <person name="Gargeya S."/>
            <person name="Fitzgerald M."/>
            <person name="Haas B."/>
            <person name="Abouelleil A."/>
            <person name="Allen A.W."/>
            <person name="Alvarado L."/>
            <person name="Arachchi H.M."/>
            <person name="Berlin A.M."/>
            <person name="Chapman S.B."/>
            <person name="Gainer-Dewar J."/>
            <person name="Goldberg J."/>
            <person name="Griggs A."/>
            <person name="Gujja S."/>
            <person name="Hansen M."/>
            <person name="Howarth C."/>
            <person name="Imamovic A."/>
            <person name="Ireland A."/>
            <person name="Larimer J."/>
            <person name="McCowan C."/>
            <person name="Murphy C."/>
            <person name="Pearson M."/>
            <person name="Poon T.W."/>
            <person name="Priest M."/>
            <person name="Roberts A."/>
            <person name="Saif S."/>
            <person name="Shea T."/>
            <person name="Sisk P."/>
            <person name="Sykes S."/>
            <person name="Wortman J."/>
            <person name="Nusbaum C."/>
            <person name="Birren B."/>
        </authorList>
    </citation>
    <scope>NUCLEOTIDE SEQUENCE [LARGE SCALE GENOMIC DNA]</scope>
    <source>
        <strain evidence="5 6">CBS 110553</strain>
    </source>
</reference>
<dbReference type="EMBL" id="AMGX01000016">
    <property type="protein sequence ID" value="EXJ67569.1"/>
    <property type="molecule type" value="Genomic_DNA"/>
</dbReference>
<dbReference type="OrthoDB" id="4137226at2759"/>
<dbReference type="RefSeq" id="XP_007748351.1">
    <property type="nucleotide sequence ID" value="XM_007750161.1"/>
</dbReference>
<dbReference type="Pfam" id="PF00135">
    <property type="entry name" value="COesterase"/>
    <property type="match status" value="1"/>
</dbReference>
<evidence type="ECO:0000313" key="6">
    <source>
        <dbReference type="Proteomes" id="UP000019471"/>
    </source>
</evidence>
<dbReference type="SUPFAM" id="SSF53474">
    <property type="entry name" value="alpha/beta-Hydrolases"/>
    <property type="match status" value="1"/>
</dbReference>
<evidence type="ECO:0000256" key="3">
    <source>
        <dbReference type="RuleBase" id="RU361235"/>
    </source>
</evidence>
<evidence type="ECO:0000313" key="5">
    <source>
        <dbReference type="EMBL" id="EXJ67569.1"/>
    </source>
</evidence>
<dbReference type="Gene3D" id="3.40.50.1820">
    <property type="entry name" value="alpha/beta hydrolase"/>
    <property type="match status" value="1"/>
</dbReference>
<dbReference type="InterPro" id="IPR019826">
    <property type="entry name" value="Carboxylesterase_B_AS"/>
</dbReference>
<name>W9XAW2_9EURO</name>
<proteinExistence type="inferred from homology"/>
<sequence>MGSIHRDDGNIRQRPAGITTVLLGDYRIEGFVSDSGVADYLGVPYAEIPARFRQARRIQSSKLKGTYDATRYGPICPQNIDVPRKWRDHLYQGIVSSDALLASEFECLNLNIYTPIECPGQPLPVFVWIHGGGWVVGDGGPEYDGNFLVQHSSKLGLPFIYVALNYRLGYFGFSYSKELRAEAVAAGEVPFANVGLYDQRLALMWVQENIHHFGGDRSNVTIAGESAGAWSVLAHLRSNAPLFRRAIIMSAPSLAPQGVEGAQRDFDGLLAFSGLDATASDRQKLDWLRNLSVNALLKVSPSSLIFPTWDPEWFGHEDSSLPLDKVGDFPNWCEGIIVGWTKDETALFGMVRGWNHWSIDMIQNAIRLAIPDMSLADEVLTAYNITNTPQDVKSALEGLIQFTSDGSFGSLMGSMRSYAATPISIYRFDQVDPFEQSPFLGYAYHALDNVFICRLPAVAGAEAPMQLRLTADAYTKSVCEFVHGRQPWVSSSSSQKIQSFNGFLTGLVEWTGLSQWSALATTADKAAMLERGARALMSIKAEQLC</sequence>